<name>A0ABT8Q7H1_9GAMM</name>
<dbReference type="SUPFAM" id="SSF52788">
    <property type="entry name" value="Phosphotyrosine protein phosphatases I"/>
    <property type="match status" value="1"/>
</dbReference>
<accession>A0ABT8Q7H1</accession>
<dbReference type="InterPro" id="IPR023485">
    <property type="entry name" value="Ptyr_pPase"/>
</dbReference>
<keyword evidence="3" id="KW-0560">Oxidoreductase</keyword>
<reference evidence="3" key="1">
    <citation type="submission" date="2023-07" db="EMBL/GenBank/DDBJ databases">
        <title>Stenotrophomonas isolates from soil.</title>
        <authorList>
            <person name="Sharma V."/>
            <person name="Zur-Pinska J."/>
            <person name="Hay A.G."/>
        </authorList>
    </citation>
    <scope>NUCLEOTIDE SEQUENCE</scope>
    <source>
        <strain evidence="3">C2</strain>
    </source>
</reference>
<evidence type="ECO:0000256" key="1">
    <source>
        <dbReference type="ARBA" id="ARBA00022849"/>
    </source>
</evidence>
<dbReference type="EMBL" id="JAUKNN010000001">
    <property type="protein sequence ID" value="MDN8667836.1"/>
    <property type="molecule type" value="Genomic_DNA"/>
</dbReference>
<dbReference type="Gene3D" id="3.40.50.2300">
    <property type="match status" value="1"/>
</dbReference>
<dbReference type="PANTHER" id="PTHR43428">
    <property type="entry name" value="ARSENATE REDUCTASE"/>
    <property type="match status" value="1"/>
</dbReference>
<comment type="caution">
    <text evidence="3">The sequence shown here is derived from an EMBL/GenBank/DDBJ whole genome shotgun (WGS) entry which is preliminary data.</text>
</comment>
<dbReference type="Proteomes" id="UP001174315">
    <property type="component" value="Unassembled WGS sequence"/>
</dbReference>
<keyword evidence="4" id="KW-1185">Reference proteome</keyword>
<evidence type="ECO:0000259" key="2">
    <source>
        <dbReference type="SMART" id="SM00226"/>
    </source>
</evidence>
<dbReference type="RefSeq" id="WP_301868545.1">
    <property type="nucleotide sequence ID" value="NZ_JAUKNN010000001.1"/>
</dbReference>
<sequence>MRKLNVLFLCTGNSARSILAEALANHLGRERLRAFSAGSHPKGEVHPIALQVLEEIGFETANLSSKPWEVFAGADAPHMDLIVTVCDRAAGEACPVWPGHPVTAHWGIPDPAAMHGSEEQVHKAFLTALHQLQHRLALLLALKPEALDRMTLQSQVRGLADGGAAQSPGVDEAEDRR</sequence>
<gene>
    <name evidence="3" type="ORF">Q0S36_00630</name>
</gene>
<feature type="domain" description="Phosphotyrosine protein phosphatase I" evidence="2">
    <location>
        <begin position="4"/>
        <end position="142"/>
    </location>
</feature>
<dbReference type="EC" id="1.20.4.4" evidence="3"/>
<evidence type="ECO:0000313" key="3">
    <source>
        <dbReference type="EMBL" id="MDN8667836.1"/>
    </source>
</evidence>
<dbReference type="Pfam" id="PF01451">
    <property type="entry name" value="LMWPc"/>
    <property type="match status" value="1"/>
</dbReference>
<dbReference type="SMART" id="SM00226">
    <property type="entry name" value="LMWPc"/>
    <property type="match status" value="1"/>
</dbReference>
<dbReference type="InterPro" id="IPR036196">
    <property type="entry name" value="Ptyr_pPase_sf"/>
</dbReference>
<dbReference type="GO" id="GO:0030612">
    <property type="term" value="F:arsenate reductase (thioredoxin) activity"/>
    <property type="evidence" value="ECO:0007669"/>
    <property type="project" value="UniProtKB-EC"/>
</dbReference>
<keyword evidence="1" id="KW-0059">Arsenical resistance</keyword>
<dbReference type="PANTHER" id="PTHR43428:SF1">
    <property type="entry name" value="ARSENATE REDUCTASE"/>
    <property type="match status" value="1"/>
</dbReference>
<proteinExistence type="predicted"/>
<protein>
    <submittedName>
        <fullName evidence="3">Arsenate reductase ArsC</fullName>
        <ecNumber evidence="3">1.20.4.4</ecNumber>
    </submittedName>
</protein>
<organism evidence="3 4">
    <name type="scientific">Stenotrophomonas indicatrix</name>
    <dbReference type="NCBI Taxonomy" id="2045451"/>
    <lineage>
        <taxon>Bacteria</taxon>
        <taxon>Pseudomonadati</taxon>
        <taxon>Pseudomonadota</taxon>
        <taxon>Gammaproteobacteria</taxon>
        <taxon>Lysobacterales</taxon>
        <taxon>Lysobacteraceae</taxon>
        <taxon>Stenotrophomonas</taxon>
    </lineage>
</organism>
<dbReference type="CDD" id="cd16345">
    <property type="entry name" value="LMWP_ArsC"/>
    <property type="match status" value="1"/>
</dbReference>
<evidence type="ECO:0000313" key="4">
    <source>
        <dbReference type="Proteomes" id="UP001174315"/>
    </source>
</evidence>